<dbReference type="InterPro" id="IPR036047">
    <property type="entry name" value="F-box-like_dom_sf"/>
</dbReference>
<evidence type="ECO:0000259" key="1">
    <source>
        <dbReference type="Pfam" id="PF00646"/>
    </source>
</evidence>
<comment type="caution">
    <text evidence="2">The sequence shown here is derived from an EMBL/GenBank/DDBJ whole genome shotgun (WGS) entry which is preliminary data.</text>
</comment>
<gene>
    <name evidence="2" type="primary">ga28490</name>
    <name evidence="2" type="ORF">PR202_ga28490</name>
</gene>
<dbReference type="InterPro" id="IPR001810">
    <property type="entry name" value="F-box_dom"/>
</dbReference>
<accession>A0AAV5DIV2</accession>
<sequence>MTPPMARRPCSPPHPVDDAVEEILLRLPPDDPASLVRAATVCRSWRRIVLADADTFSARYCAFHGTPPVLGFLHRGLVDTNKRGLFVPTTTSFHPSNSAALDHNKYYVKDCRHGVLLLGDPKSNLQGLSLWDPITGDQRDLPDGPEAVSSRF</sequence>
<organism evidence="2 3">
    <name type="scientific">Eleusine coracana subsp. coracana</name>
    <dbReference type="NCBI Taxonomy" id="191504"/>
    <lineage>
        <taxon>Eukaryota</taxon>
        <taxon>Viridiplantae</taxon>
        <taxon>Streptophyta</taxon>
        <taxon>Embryophyta</taxon>
        <taxon>Tracheophyta</taxon>
        <taxon>Spermatophyta</taxon>
        <taxon>Magnoliopsida</taxon>
        <taxon>Liliopsida</taxon>
        <taxon>Poales</taxon>
        <taxon>Poaceae</taxon>
        <taxon>PACMAD clade</taxon>
        <taxon>Chloridoideae</taxon>
        <taxon>Cynodonteae</taxon>
        <taxon>Eleusininae</taxon>
        <taxon>Eleusine</taxon>
    </lineage>
</organism>
<dbReference type="SUPFAM" id="SSF81383">
    <property type="entry name" value="F-box domain"/>
    <property type="match status" value="1"/>
</dbReference>
<dbReference type="PANTHER" id="PTHR32133:SF409">
    <property type="entry name" value="F-BOX DOMAIN-CONTAINING PROTEIN"/>
    <property type="match status" value="1"/>
</dbReference>
<dbReference type="EMBL" id="BQKI01000017">
    <property type="protein sequence ID" value="GJN10400.1"/>
    <property type="molecule type" value="Genomic_DNA"/>
</dbReference>
<protein>
    <recommendedName>
        <fullName evidence="1">F-box domain-containing protein</fullName>
    </recommendedName>
</protein>
<evidence type="ECO:0000313" key="2">
    <source>
        <dbReference type="EMBL" id="GJN10400.1"/>
    </source>
</evidence>
<name>A0AAV5DIV2_ELECO</name>
<reference evidence="2" key="1">
    <citation type="journal article" date="2018" name="DNA Res.">
        <title>Multiple hybrid de novo genome assembly of finger millet, an orphan allotetraploid crop.</title>
        <authorList>
            <person name="Hatakeyama M."/>
            <person name="Aluri S."/>
            <person name="Balachadran M.T."/>
            <person name="Sivarajan S.R."/>
            <person name="Patrignani A."/>
            <person name="Gruter S."/>
            <person name="Poveda L."/>
            <person name="Shimizu-Inatsugi R."/>
            <person name="Baeten J."/>
            <person name="Francoijs K.J."/>
            <person name="Nataraja K.N."/>
            <person name="Reddy Y.A.N."/>
            <person name="Phadnis S."/>
            <person name="Ravikumar R.L."/>
            <person name="Schlapbach R."/>
            <person name="Sreeman S.M."/>
            <person name="Shimizu K.K."/>
        </authorList>
    </citation>
    <scope>NUCLEOTIDE SEQUENCE</scope>
</reference>
<keyword evidence="3" id="KW-1185">Reference proteome</keyword>
<dbReference type="Pfam" id="PF00646">
    <property type="entry name" value="F-box"/>
    <property type="match status" value="1"/>
</dbReference>
<feature type="domain" description="F-box" evidence="1">
    <location>
        <begin position="17"/>
        <end position="49"/>
    </location>
</feature>
<evidence type="ECO:0000313" key="3">
    <source>
        <dbReference type="Proteomes" id="UP001054889"/>
    </source>
</evidence>
<dbReference type="PANTHER" id="PTHR32133">
    <property type="entry name" value="OS07G0120400 PROTEIN"/>
    <property type="match status" value="1"/>
</dbReference>
<proteinExistence type="predicted"/>
<dbReference type="Gene3D" id="1.20.1280.50">
    <property type="match status" value="1"/>
</dbReference>
<dbReference type="Proteomes" id="UP001054889">
    <property type="component" value="Unassembled WGS sequence"/>
</dbReference>
<reference evidence="2" key="2">
    <citation type="submission" date="2021-12" db="EMBL/GenBank/DDBJ databases">
        <title>Resequencing data analysis of finger millet.</title>
        <authorList>
            <person name="Hatakeyama M."/>
            <person name="Aluri S."/>
            <person name="Balachadran M.T."/>
            <person name="Sivarajan S.R."/>
            <person name="Poveda L."/>
            <person name="Shimizu-Inatsugi R."/>
            <person name="Schlapbach R."/>
            <person name="Sreeman S.M."/>
            <person name="Shimizu K.K."/>
        </authorList>
    </citation>
    <scope>NUCLEOTIDE SEQUENCE</scope>
</reference>
<dbReference type="AlphaFoldDB" id="A0AAV5DIV2"/>